<dbReference type="Proteomes" id="UP000000314">
    <property type="component" value="Chromosome 1"/>
</dbReference>
<organism evidence="2 3">
    <name type="scientific">Komagataella phaffii (strain GS115 / ATCC 20864)</name>
    <name type="common">Yeast</name>
    <name type="synonym">Pichia pastoris</name>
    <dbReference type="NCBI Taxonomy" id="644223"/>
    <lineage>
        <taxon>Eukaryota</taxon>
        <taxon>Fungi</taxon>
        <taxon>Dikarya</taxon>
        <taxon>Ascomycota</taxon>
        <taxon>Saccharomycotina</taxon>
        <taxon>Pichiomycetes</taxon>
        <taxon>Pichiales</taxon>
        <taxon>Pichiaceae</taxon>
        <taxon>Komagataella</taxon>
    </lineage>
</organism>
<dbReference type="OMA" id="REINNEQ"/>
<keyword evidence="3" id="KW-1185">Reference proteome</keyword>
<evidence type="ECO:0000256" key="1">
    <source>
        <dbReference type="SAM" id="Phobius"/>
    </source>
</evidence>
<evidence type="ECO:0000313" key="2">
    <source>
        <dbReference type="EMBL" id="CAY67240.1"/>
    </source>
</evidence>
<reference evidence="2 3" key="1">
    <citation type="journal article" date="2009" name="Nat. Biotechnol.">
        <title>Genome sequence of the recombinant protein production host Pichia pastoris.</title>
        <authorList>
            <person name="De Schutter K."/>
            <person name="Lin Y.C."/>
            <person name="Tiels P."/>
            <person name="Van Hecke A."/>
            <person name="Glinka S."/>
            <person name="Weber-Lehmann J."/>
            <person name="Rouze P."/>
            <person name="Van de Peer Y."/>
            <person name="Callewaert N."/>
        </authorList>
    </citation>
    <scope>NUCLEOTIDE SEQUENCE [LARGE SCALE GENOMIC DNA]</scope>
    <source>
        <strain evidence="3">GS115 / ATCC 20864</strain>
    </source>
</reference>
<gene>
    <name evidence="2" type="ordered locus">PAS_chr1-3_0177</name>
</gene>
<sequence length="340" mass="39262">MKAFSKKYKAEWALFSRFLRETNPKNTPPEFVIRDFKASVKNKHSLSTRQRHRINDMCSHLQKSPQLFKNLTLQNTKLGEIINKTACKRQQTPSGDSGAYRILLDRYNQSIDPVVTREINNEQAELLMRPRDDAVPTMKKDTTKLPDEKSCVTTEEIDALKVFLINAKKSRDLQRESMFNAKKIYEWTQNNKQNRTFETKTFFTPVCVPKTLVDSKVVVSNDFLFPIANSHSEKEYMIMYRDGSTSKSSVNPLGPKYIPRDMFTILSQLSDPEVYSKKIAKLHKQNWHLIGGGLQEDQLLVFERESDRKSKTFKLGRNLLGGMAAVFVLIVLYPMPLTKL</sequence>
<dbReference type="AlphaFoldDB" id="C4QVG7"/>
<dbReference type="GeneID" id="8197644"/>
<dbReference type="InParanoid" id="C4QVG7"/>
<accession>C4QVG7</accession>
<dbReference type="HOGENOM" id="CLU_816653_0_0_1"/>
<dbReference type="OrthoDB" id="3991258at2759"/>
<protein>
    <submittedName>
        <fullName evidence="2">Uncharacterized protein</fullName>
    </submittedName>
</protein>
<dbReference type="EMBL" id="FN392319">
    <property type="protein sequence ID" value="CAY67240.1"/>
    <property type="molecule type" value="Genomic_DNA"/>
</dbReference>
<dbReference type="eggNOG" id="ENOG502SGH0">
    <property type="taxonomic scope" value="Eukaryota"/>
</dbReference>
<keyword evidence="1" id="KW-0812">Transmembrane</keyword>
<dbReference type="KEGG" id="ppa:PAS_chr1-3_0177"/>
<dbReference type="RefSeq" id="XP_002489521.1">
    <property type="nucleotide sequence ID" value="XM_002489476.1"/>
</dbReference>
<proteinExistence type="predicted"/>
<feature type="transmembrane region" description="Helical" evidence="1">
    <location>
        <begin position="318"/>
        <end position="335"/>
    </location>
</feature>
<keyword evidence="1" id="KW-0472">Membrane</keyword>
<keyword evidence="1" id="KW-1133">Transmembrane helix</keyword>
<evidence type="ECO:0000313" key="3">
    <source>
        <dbReference type="Proteomes" id="UP000000314"/>
    </source>
</evidence>
<name>C4QVG7_KOMPG</name>